<dbReference type="EMBL" id="NBNE01007760">
    <property type="protein sequence ID" value="OWZ00264.1"/>
    <property type="molecule type" value="Genomic_DNA"/>
</dbReference>
<name>A0A225V570_9STRA</name>
<reference evidence="3" key="1">
    <citation type="submission" date="2017-03" db="EMBL/GenBank/DDBJ databases">
        <title>Phytopthora megakarya and P. palmivora, two closely related causual agents of cacao black pod achieved similar genome size and gene model numbers by different mechanisms.</title>
        <authorList>
            <person name="Ali S."/>
            <person name="Shao J."/>
            <person name="Larry D.J."/>
            <person name="Kronmiller B."/>
            <person name="Shen D."/>
            <person name="Strem M.D."/>
            <person name="Melnick R.L."/>
            <person name="Guiltinan M.J."/>
            <person name="Tyler B.M."/>
            <person name="Meinhardt L.W."/>
            <person name="Bailey B.A."/>
        </authorList>
    </citation>
    <scope>NUCLEOTIDE SEQUENCE [LARGE SCALE GENOMIC DNA]</scope>
    <source>
        <strain evidence="3">zdho120</strain>
    </source>
</reference>
<dbReference type="AlphaFoldDB" id="A0A225V570"/>
<proteinExistence type="predicted"/>
<keyword evidence="3" id="KW-1185">Reference proteome</keyword>
<protein>
    <submittedName>
        <fullName evidence="2">Uncharacterized protein</fullName>
    </submittedName>
</protein>
<sequence length="445" mass="50597">MGEEPGAQDPPGSEDVELKGVSGSGPRISADGLRQVRPAVYDPQTDPKGVFYRPIDSDADPVRPVEELAQVLTRSKVDDVRMDVLEYWQMDTDRCTLTEAEDAIQGRTTEDIVVHVSLRKHILVEFLRRALILSFLDEVLWFQHVPEEFFDRALAEAEDDAWELGVAEGVNPLPSVPLQPRDSPSLSEEEEEASGNERDGNEPGDETSLGKRSRPKSKTPAGKRSKRLAPPTPSPGKSSSSRTPRERTAPALSDVSSDDENPPPRRVKTLPWTPEMGYERYHTDTRLVKSWVIYNTRVRRTSTRLKHQNPGLPDDEVMSDEVHSVAERVPVAEYRDIVESQAPWDDMFDEHVRVLLFVRDKLSPEFTGIAKRYVLFMWVWRREEWERTHWIVLNRNVEAHVATLPPPKEERIAASVSPAVWGTRVTAYRFPVPEPEEYVMPSGRR</sequence>
<dbReference type="Proteomes" id="UP000198211">
    <property type="component" value="Unassembled WGS sequence"/>
</dbReference>
<evidence type="ECO:0000313" key="3">
    <source>
        <dbReference type="Proteomes" id="UP000198211"/>
    </source>
</evidence>
<comment type="caution">
    <text evidence="2">The sequence shown here is derived from an EMBL/GenBank/DDBJ whole genome shotgun (WGS) entry which is preliminary data.</text>
</comment>
<feature type="region of interest" description="Disordered" evidence="1">
    <location>
        <begin position="170"/>
        <end position="271"/>
    </location>
</feature>
<organism evidence="2 3">
    <name type="scientific">Phytophthora megakarya</name>
    <dbReference type="NCBI Taxonomy" id="4795"/>
    <lineage>
        <taxon>Eukaryota</taxon>
        <taxon>Sar</taxon>
        <taxon>Stramenopiles</taxon>
        <taxon>Oomycota</taxon>
        <taxon>Peronosporomycetes</taxon>
        <taxon>Peronosporales</taxon>
        <taxon>Peronosporaceae</taxon>
        <taxon>Phytophthora</taxon>
    </lineage>
</organism>
<feature type="region of interest" description="Disordered" evidence="1">
    <location>
        <begin position="1"/>
        <end position="47"/>
    </location>
</feature>
<feature type="compositionally biased region" description="Basic residues" evidence="1">
    <location>
        <begin position="211"/>
        <end position="227"/>
    </location>
</feature>
<evidence type="ECO:0000256" key="1">
    <source>
        <dbReference type="SAM" id="MobiDB-lite"/>
    </source>
</evidence>
<accession>A0A225V570</accession>
<evidence type="ECO:0000313" key="2">
    <source>
        <dbReference type="EMBL" id="OWZ00264.1"/>
    </source>
</evidence>
<gene>
    <name evidence="2" type="ORF">PHMEG_00028585</name>
</gene>